<accession>A0A5E6MVW1</accession>
<dbReference type="AlphaFoldDB" id="A0A5E6MVW1"/>
<feature type="transmembrane region" description="Helical" evidence="1">
    <location>
        <begin position="44"/>
        <end position="64"/>
    </location>
</feature>
<keyword evidence="1" id="KW-0812">Transmembrane</keyword>
<gene>
    <name evidence="2" type="primary">rarD_2</name>
    <name evidence="2" type="ORF">PS683_03889</name>
</gene>
<keyword evidence="1" id="KW-1133">Transmembrane helix</keyword>
<name>A0A5E6MVW1_PSEFL</name>
<feature type="transmembrane region" description="Helical" evidence="1">
    <location>
        <begin position="107"/>
        <end position="124"/>
    </location>
</feature>
<feature type="transmembrane region" description="Helical" evidence="1">
    <location>
        <begin position="76"/>
        <end position="95"/>
    </location>
</feature>
<protein>
    <submittedName>
        <fullName evidence="2">Protein RarD</fullName>
    </submittedName>
</protein>
<sequence>MKPQDDLPSPHAPSILLAGAANVLLGLSSLYWRELDGIQTFTIVAYRILLSAAILTLLIPLLKLHHRLSTVTLKIIGLHCAASLLIALNWGTFIWSSVNGSILESGIGYLLAPFIAIVLGALIYREGINTRKIISISIALGLVALLILSTHHLNHWTYLLISASWGLYTLIKKITPLDVVSGLFIEMFFLATLFSLLFLLYDTPVIPVEEAAPHSNALIWLAGGVSTAPLLMFSYATKKLSLSQTGFLQFILPLTLTTIALLRQHGGSPHASFSLPLITIGILITLTAYDIIFPLPSKKGKNR</sequence>
<feature type="transmembrane region" description="Helical" evidence="1">
    <location>
        <begin position="183"/>
        <end position="201"/>
    </location>
</feature>
<evidence type="ECO:0000256" key="1">
    <source>
        <dbReference type="SAM" id="Phobius"/>
    </source>
</evidence>
<feature type="transmembrane region" description="Helical" evidence="1">
    <location>
        <begin position="217"/>
        <end position="235"/>
    </location>
</feature>
<proteinExistence type="predicted"/>
<feature type="transmembrane region" description="Helical" evidence="1">
    <location>
        <begin position="271"/>
        <end position="293"/>
    </location>
</feature>
<dbReference type="SUPFAM" id="SSF103481">
    <property type="entry name" value="Multidrug resistance efflux transporter EmrE"/>
    <property type="match status" value="1"/>
</dbReference>
<dbReference type="InterPro" id="IPR037185">
    <property type="entry name" value="EmrE-like"/>
</dbReference>
<evidence type="ECO:0000313" key="2">
    <source>
        <dbReference type="EMBL" id="VVM15573.1"/>
    </source>
</evidence>
<dbReference type="KEGG" id="pfx:A7318_14805"/>
<feature type="transmembrane region" description="Helical" evidence="1">
    <location>
        <begin position="155"/>
        <end position="171"/>
    </location>
</feature>
<reference evidence="2" key="1">
    <citation type="submission" date="2019-09" db="EMBL/GenBank/DDBJ databases">
        <authorList>
            <person name="Chandra G."/>
            <person name="Truman W A."/>
        </authorList>
    </citation>
    <scope>NUCLEOTIDE SEQUENCE</scope>
    <source>
        <strain evidence="2">PS683</strain>
    </source>
</reference>
<feature type="transmembrane region" description="Helical" evidence="1">
    <location>
        <begin position="247"/>
        <end position="265"/>
    </location>
</feature>
<dbReference type="EMBL" id="LR700646">
    <property type="protein sequence ID" value="VVM15573.1"/>
    <property type="molecule type" value="Genomic_DNA"/>
</dbReference>
<organism evidence="2">
    <name type="scientific">Pseudomonas fluorescens</name>
    <dbReference type="NCBI Taxonomy" id="294"/>
    <lineage>
        <taxon>Bacteria</taxon>
        <taxon>Pseudomonadati</taxon>
        <taxon>Pseudomonadota</taxon>
        <taxon>Gammaproteobacteria</taxon>
        <taxon>Pseudomonadales</taxon>
        <taxon>Pseudomonadaceae</taxon>
        <taxon>Pseudomonas</taxon>
    </lineage>
</organism>
<keyword evidence="1" id="KW-0472">Membrane</keyword>
<feature type="transmembrane region" description="Helical" evidence="1">
    <location>
        <begin position="133"/>
        <end position="149"/>
    </location>
</feature>